<keyword evidence="7" id="KW-0808">Transferase</keyword>
<comment type="caution">
    <text evidence="13">The sequence shown here is derived from an EMBL/GenBank/DDBJ whole genome shotgun (WGS) entry which is preliminary data.</text>
</comment>
<dbReference type="InterPro" id="IPR045116">
    <property type="entry name" value="Clp1/Grc3"/>
</dbReference>
<evidence type="ECO:0000256" key="9">
    <source>
        <dbReference type="ARBA" id="ARBA00022777"/>
    </source>
</evidence>
<evidence type="ECO:0000259" key="12">
    <source>
        <dbReference type="Pfam" id="PF16575"/>
    </source>
</evidence>
<dbReference type="AlphaFoldDB" id="A0AA39L518"/>
<proteinExistence type="inferred from homology"/>
<name>A0AA39L518_SARSR</name>
<keyword evidence="11" id="KW-0539">Nucleus</keyword>
<reference evidence="13" key="1">
    <citation type="submission" date="2022-10" db="EMBL/GenBank/DDBJ databases">
        <title>Determination and structural analysis of whole genome sequence of Sarocladium strictum F4-1.</title>
        <authorList>
            <person name="Hu L."/>
            <person name="Jiang Y."/>
        </authorList>
    </citation>
    <scope>NUCLEOTIDE SEQUENCE</scope>
    <source>
        <strain evidence="13">F4-1</strain>
    </source>
</reference>
<evidence type="ECO:0000256" key="4">
    <source>
        <dbReference type="ARBA" id="ARBA00018706"/>
    </source>
</evidence>
<comment type="function">
    <text evidence="1">Polynucleotide 5'-kinase involved in rRNA processing.</text>
</comment>
<dbReference type="Proteomes" id="UP001175261">
    <property type="component" value="Unassembled WGS sequence"/>
</dbReference>
<evidence type="ECO:0000256" key="2">
    <source>
        <dbReference type="ARBA" id="ARBA00004604"/>
    </source>
</evidence>
<dbReference type="InterPro" id="IPR032319">
    <property type="entry name" value="CLP1_P"/>
</dbReference>
<dbReference type="EMBL" id="JAPDFR010000008">
    <property type="protein sequence ID" value="KAK0384407.1"/>
    <property type="molecule type" value="Genomic_DNA"/>
</dbReference>
<dbReference type="FunFam" id="3.40.50.300:FF:001156">
    <property type="entry name" value="Polynucleotide 5-hydroxyl-kinase grc3"/>
    <property type="match status" value="1"/>
</dbReference>
<evidence type="ECO:0000256" key="3">
    <source>
        <dbReference type="ARBA" id="ARBA00011003"/>
    </source>
</evidence>
<comment type="subcellular location">
    <subcellularLocation>
        <location evidence="2">Nucleus</location>
        <location evidence="2">Nucleolus</location>
    </subcellularLocation>
</comment>
<keyword evidence="9" id="KW-0418">Kinase</keyword>
<evidence type="ECO:0000256" key="11">
    <source>
        <dbReference type="ARBA" id="ARBA00023242"/>
    </source>
</evidence>
<protein>
    <recommendedName>
        <fullName evidence="5">Polynucleotide 5'-hydroxyl-kinase GRC3</fullName>
    </recommendedName>
    <alternativeName>
        <fullName evidence="4">Polynucleotide 5'-hydroxyl-kinase grc3</fullName>
    </alternativeName>
</protein>
<dbReference type="GO" id="GO:0000448">
    <property type="term" value="P:cleavage in ITS2 between 5.8S rRNA and LSU-rRNA of tricistronic rRNA transcript (SSU-rRNA, 5.8S rRNA, LSU-rRNA)"/>
    <property type="evidence" value="ECO:0007669"/>
    <property type="project" value="TreeGrafter"/>
</dbReference>
<keyword evidence="8" id="KW-0547">Nucleotide-binding</keyword>
<evidence type="ECO:0000256" key="5">
    <source>
        <dbReference type="ARBA" id="ARBA00019824"/>
    </source>
</evidence>
<keyword evidence="10" id="KW-0067">ATP-binding</keyword>
<evidence type="ECO:0000256" key="8">
    <source>
        <dbReference type="ARBA" id="ARBA00022741"/>
    </source>
</evidence>
<dbReference type="GO" id="GO:0005524">
    <property type="term" value="F:ATP binding"/>
    <property type="evidence" value="ECO:0007669"/>
    <property type="project" value="UniProtKB-KW"/>
</dbReference>
<dbReference type="Gene3D" id="3.40.50.300">
    <property type="entry name" value="P-loop containing nucleotide triphosphate hydrolases"/>
    <property type="match status" value="1"/>
</dbReference>
<organism evidence="13 14">
    <name type="scientific">Sarocladium strictum</name>
    <name type="common">Black bundle disease fungus</name>
    <name type="synonym">Acremonium strictum</name>
    <dbReference type="NCBI Taxonomy" id="5046"/>
    <lineage>
        <taxon>Eukaryota</taxon>
        <taxon>Fungi</taxon>
        <taxon>Dikarya</taxon>
        <taxon>Ascomycota</taxon>
        <taxon>Pezizomycotina</taxon>
        <taxon>Sordariomycetes</taxon>
        <taxon>Hypocreomycetidae</taxon>
        <taxon>Hypocreales</taxon>
        <taxon>Sarocladiaceae</taxon>
        <taxon>Sarocladium</taxon>
    </lineage>
</organism>
<evidence type="ECO:0000313" key="14">
    <source>
        <dbReference type="Proteomes" id="UP001175261"/>
    </source>
</evidence>
<accession>A0AA39L518</accession>
<keyword evidence="6" id="KW-0698">rRNA processing</keyword>
<evidence type="ECO:0000256" key="6">
    <source>
        <dbReference type="ARBA" id="ARBA00022552"/>
    </source>
</evidence>
<dbReference type="PANTHER" id="PTHR12755">
    <property type="entry name" value="CLEAVAGE/POLYADENYLATION FACTOR IA SUBUNIT CLP1P"/>
    <property type="match status" value="1"/>
</dbReference>
<dbReference type="InterPro" id="IPR027417">
    <property type="entry name" value="P-loop_NTPase"/>
</dbReference>
<gene>
    <name evidence="13" type="ORF">NLU13_8494</name>
</gene>
<comment type="similarity">
    <text evidence="3">Belongs to the Clp1 family. NOL9/GRC3 subfamily.</text>
</comment>
<evidence type="ECO:0000256" key="7">
    <source>
        <dbReference type="ARBA" id="ARBA00022679"/>
    </source>
</evidence>
<dbReference type="GO" id="GO:0005730">
    <property type="term" value="C:nucleolus"/>
    <property type="evidence" value="ECO:0007669"/>
    <property type="project" value="UniProtKB-SubCell"/>
</dbReference>
<sequence>MVTGIFGVKVLTGHITVQGANLRPSQVIHWVHASYVHAVPVIRTHQETCLQLLSDKRSDGLRSMGQLSPLYAQLWLRGGDDPSSLQTGRTFDILFSSDDNPKRGLVQELVSPPVWNKKLAGLVPLADKNPGFTVFICGPKSSGKSTMSRLLVNRLLTRGGSQSGESISPNDRAVAVLDIDPGQPEYGPPGTLSLVQVRKPNLASPFSHPGLSDDSYTVFQSHALAAVSPAANPALYRQCAVALYATYRQRMPECPLIVNTPGWIQGTGLELLTDLIKELNPHETLYMSEEGPAESVDALQEASTQEFTTLPSQPSEMTFRTAAELREMQTMSYFHGHQSDLGVSWDHQPLSHSKPCVIPYSGQSSILGILCYDYQAPPSLLSDSINGMVLAMVGIERPAAFGCLLPSPSSRRPQIENTPEGLPYISNPKDVALDPRHSTLLGLVLIRGIDTKKRALLGLSPVLGENKDTINAYAGDIVLIHGNFGCPNWAYTEMLYYSQARGRVVDQKQTTHSDMTATSAVPWVEVLEGNQSRPVGSRRWRVRRDLGRGG</sequence>
<keyword evidence="14" id="KW-1185">Reference proteome</keyword>
<dbReference type="GO" id="GO:0051731">
    <property type="term" value="F:polynucleotide 5'-hydroxyl-kinase activity"/>
    <property type="evidence" value="ECO:0007669"/>
    <property type="project" value="InterPro"/>
</dbReference>
<feature type="domain" description="Clp1 P-loop" evidence="12">
    <location>
        <begin position="138"/>
        <end position="336"/>
    </location>
</feature>
<dbReference type="Pfam" id="PF16575">
    <property type="entry name" value="CLP1_P"/>
    <property type="match status" value="1"/>
</dbReference>
<evidence type="ECO:0000313" key="13">
    <source>
        <dbReference type="EMBL" id="KAK0384407.1"/>
    </source>
</evidence>
<evidence type="ECO:0000256" key="10">
    <source>
        <dbReference type="ARBA" id="ARBA00022840"/>
    </source>
</evidence>
<evidence type="ECO:0000256" key="1">
    <source>
        <dbReference type="ARBA" id="ARBA00003798"/>
    </source>
</evidence>
<dbReference type="PANTHER" id="PTHR12755:SF3">
    <property type="entry name" value="POLYNUCLEOTIDE 5'-HYDROXYL-KINASE NOL9"/>
    <property type="match status" value="1"/>
</dbReference>